<dbReference type="GO" id="GO:0008198">
    <property type="term" value="F:ferrous iron binding"/>
    <property type="evidence" value="ECO:0007669"/>
    <property type="project" value="InterPro"/>
</dbReference>
<feature type="domain" description="Extradiol ring-cleavage dioxygenase class III enzyme subunit B" evidence="1">
    <location>
        <begin position="9"/>
        <end position="258"/>
    </location>
</feature>
<name>A0A0G0LR10_9BACT</name>
<keyword evidence="2" id="KW-0223">Dioxygenase</keyword>
<evidence type="ECO:0000313" key="2">
    <source>
        <dbReference type="EMBL" id="KKQ90420.1"/>
    </source>
</evidence>
<evidence type="ECO:0000259" key="1">
    <source>
        <dbReference type="Pfam" id="PF02900"/>
    </source>
</evidence>
<proteinExistence type="predicted"/>
<evidence type="ECO:0000313" key="3">
    <source>
        <dbReference type="Proteomes" id="UP000033862"/>
    </source>
</evidence>
<sequence length="266" mass="29801">MSLNFAGISPHPPIIIPKIGSLDDLQKVGNTILAMKKLSSTFKNAEIDTLIVISPHMLVYPDKFSICGMKKLFGTFAQFDHPDIVFDYESDIDLAIEIDKKAKSEGIKTLLYNNDGEFFELDHGLMVPLYYLKQQQETAFKVLPIAYSNLDRAAHFSFGQIIRDVAKTYPGRVGILASGDLSHQLLQNNDGQEFDRKIVEDIKKSNVKNILYYEDEFIEAAGECGYRSILILLGVLDGIKAKMEILSYEGPFGVGYLVANYTLKES</sequence>
<reference evidence="2 3" key="1">
    <citation type="journal article" date="2015" name="Nature">
        <title>rRNA introns, odd ribosomes, and small enigmatic genomes across a large radiation of phyla.</title>
        <authorList>
            <person name="Brown C.T."/>
            <person name="Hug L.A."/>
            <person name="Thomas B.C."/>
            <person name="Sharon I."/>
            <person name="Castelle C.J."/>
            <person name="Singh A."/>
            <person name="Wilkins M.J."/>
            <person name="Williams K.H."/>
            <person name="Banfield J.F."/>
        </authorList>
    </citation>
    <scope>NUCLEOTIDE SEQUENCE [LARGE SCALE GENOMIC DNA]</scope>
</reference>
<dbReference type="SUPFAM" id="SSF53213">
    <property type="entry name" value="LigB-like"/>
    <property type="match status" value="1"/>
</dbReference>
<dbReference type="Proteomes" id="UP000033862">
    <property type="component" value="Unassembled WGS sequence"/>
</dbReference>
<dbReference type="NCBIfam" id="TIGR04336">
    <property type="entry name" value="AmmeMemoSam_B"/>
    <property type="match status" value="1"/>
</dbReference>
<dbReference type="STRING" id="1618332.UT15_C0013G0006"/>
<gene>
    <name evidence="2" type="ORF">UT15_C0013G0006</name>
</gene>
<dbReference type="InterPro" id="IPR004183">
    <property type="entry name" value="Xdiol_dOase_suB"/>
</dbReference>
<protein>
    <submittedName>
        <fullName evidence="2">Extradiol ring-cleavage dioxygenase class III protein subunit B</fullName>
    </submittedName>
</protein>
<accession>A0A0G0LR10</accession>
<dbReference type="GO" id="GO:0016702">
    <property type="term" value="F:oxidoreductase activity, acting on single donors with incorporation of molecular oxygen, incorporation of two atoms of oxygen"/>
    <property type="evidence" value="ECO:0007669"/>
    <property type="project" value="UniProtKB-ARBA"/>
</dbReference>
<dbReference type="Pfam" id="PF02900">
    <property type="entry name" value="LigB"/>
    <property type="match status" value="1"/>
</dbReference>
<dbReference type="Gene3D" id="3.40.830.10">
    <property type="entry name" value="LigB-like"/>
    <property type="match status" value="1"/>
</dbReference>
<keyword evidence="2" id="KW-0560">Oxidoreductase</keyword>
<dbReference type="CDD" id="cd07951">
    <property type="entry name" value="ED_3B_N_AMMECR1"/>
    <property type="match status" value="1"/>
</dbReference>
<dbReference type="AlphaFoldDB" id="A0A0G0LR10"/>
<organism evidence="2 3">
    <name type="scientific">Berkelbacteria bacterium GW2011_GWA1_39_10</name>
    <dbReference type="NCBI Taxonomy" id="1618332"/>
    <lineage>
        <taxon>Bacteria</taxon>
        <taxon>Candidatus Berkelbacteria</taxon>
    </lineage>
</organism>
<comment type="caution">
    <text evidence="2">The sequence shown here is derived from an EMBL/GenBank/DDBJ whole genome shotgun (WGS) entry which is preliminary data.</text>
</comment>
<dbReference type="EMBL" id="LBVS01000013">
    <property type="protein sequence ID" value="KKQ90420.1"/>
    <property type="molecule type" value="Genomic_DNA"/>
</dbReference>